<dbReference type="AlphaFoldDB" id="A0A9W4PD62"/>
<dbReference type="RefSeq" id="WP_230301234.1">
    <property type="nucleotide sequence ID" value="NZ_CAKKMG010000011.1"/>
</dbReference>
<protein>
    <submittedName>
        <fullName evidence="2">Uncharacterized protein</fullName>
    </submittedName>
</protein>
<proteinExistence type="predicted"/>
<dbReference type="InterPro" id="IPR012334">
    <property type="entry name" value="Pectin_lyas_fold"/>
</dbReference>
<reference evidence="2" key="1">
    <citation type="submission" date="2021-11" db="EMBL/GenBank/DDBJ databases">
        <authorList>
            <person name="Bulgarelli D."/>
        </authorList>
    </citation>
    <scope>NUCLEOTIDE SEQUENCE</scope>
    <source>
        <strain evidence="2">Bi133</strain>
    </source>
</reference>
<organism evidence="2 3">
    <name type="scientific">Peribacillus simplex</name>
    <dbReference type="NCBI Taxonomy" id="1478"/>
    <lineage>
        <taxon>Bacteria</taxon>
        <taxon>Bacillati</taxon>
        <taxon>Bacillota</taxon>
        <taxon>Bacilli</taxon>
        <taxon>Bacillales</taxon>
        <taxon>Bacillaceae</taxon>
        <taxon>Peribacillus</taxon>
    </lineage>
</organism>
<dbReference type="InterPro" id="IPR011050">
    <property type="entry name" value="Pectin_lyase_fold/virulence"/>
</dbReference>
<dbReference type="EMBL" id="CAKKMG010000011">
    <property type="protein sequence ID" value="CAH0175501.1"/>
    <property type="molecule type" value="Genomic_DNA"/>
</dbReference>
<sequence>MRRRNFLRDIFLFIFAFIFGYIVKKDAGNIVLKQVDSAIGNGSDGKTIADEINAIKEQLAEKVNKSEIEDTKITPFRFGVVGNANYFNKSDKKWYTDTTCTKLANDDTRGIKDFLNYLKINAPYDQVIFPRKNYLITSSIIIPKECRNIDFQYSTFQYIGTNDTYCLTSGAITGNTAEEGLSGGYIYADWKNLFIQCDPLGSRKCNGVDFTRLRNSSLTNITVNDANIAIKMNETWASSLNKCKAFYCNIGISTGRSCNGTNISKANIEACKIGIQIGNPGKIGDTWGTNGLTIDNATLVQSCGTAIELHYIKQATVVNSYFEANNRVIDIPLMTPNDTIHSFTFDSNMIDTAAKKECFLRLRDNYRKVSMSITRNTFTGFKPINTFFHSDTGVLGMIGKMEVSGNWFSDRVSFVDIFPSTWKMNAVKTDILYTPTINTNDWDINQSVKITCLGNSTFELMGVIKRKSGSTTDLLIKSMPYYFTSETLSYNYLISQTDGGSSGTKKTSRLEVQNLQDIRIYTDDTTDLNPINLNGVRWCTRE</sequence>
<keyword evidence="1" id="KW-0472">Membrane</keyword>
<keyword evidence="1" id="KW-0812">Transmembrane</keyword>
<dbReference type="Proteomes" id="UP000789326">
    <property type="component" value="Unassembled WGS sequence"/>
</dbReference>
<accession>A0A9W4PD62</accession>
<feature type="transmembrane region" description="Helical" evidence="1">
    <location>
        <begin position="7"/>
        <end position="23"/>
    </location>
</feature>
<evidence type="ECO:0000313" key="2">
    <source>
        <dbReference type="EMBL" id="CAH0175501.1"/>
    </source>
</evidence>
<evidence type="ECO:0000256" key="1">
    <source>
        <dbReference type="SAM" id="Phobius"/>
    </source>
</evidence>
<gene>
    <name evidence="2" type="ORF">SRABI133_01291</name>
</gene>
<keyword evidence="1" id="KW-1133">Transmembrane helix</keyword>
<evidence type="ECO:0000313" key="3">
    <source>
        <dbReference type="Proteomes" id="UP000789326"/>
    </source>
</evidence>
<dbReference type="Gene3D" id="2.160.20.10">
    <property type="entry name" value="Single-stranded right-handed beta-helix, Pectin lyase-like"/>
    <property type="match status" value="1"/>
</dbReference>
<dbReference type="SUPFAM" id="SSF51126">
    <property type="entry name" value="Pectin lyase-like"/>
    <property type="match status" value="1"/>
</dbReference>
<name>A0A9W4PD62_9BACI</name>
<comment type="caution">
    <text evidence="2">The sequence shown here is derived from an EMBL/GenBank/DDBJ whole genome shotgun (WGS) entry which is preliminary data.</text>
</comment>